<dbReference type="GO" id="GO:0055129">
    <property type="term" value="P:L-proline biosynthetic process"/>
    <property type="evidence" value="ECO:0007669"/>
    <property type="project" value="UniProtKB-UniRule"/>
</dbReference>
<dbReference type="EMBL" id="CP049075">
    <property type="protein sequence ID" value="QLI04592.1"/>
    <property type="molecule type" value="Genomic_DNA"/>
</dbReference>
<dbReference type="InterPro" id="IPR036291">
    <property type="entry name" value="NAD(P)-bd_dom_sf"/>
</dbReference>
<accession>A0A7H9CF68</accession>
<dbReference type="HAMAP" id="MF_01925">
    <property type="entry name" value="P5C_reductase"/>
    <property type="match status" value="1"/>
</dbReference>
<comment type="catalytic activity">
    <reaction evidence="4">
        <text>L-proline + NADP(+) = (S)-1-pyrroline-5-carboxylate + NADPH + 2 H(+)</text>
        <dbReference type="Rhea" id="RHEA:14109"/>
        <dbReference type="ChEBI" id="CHEBI:15378"/>
        <dbReference type="ChEBI" id="CHEBI:17388"/>
        <dbReference type="ChEBI" id="CHEBI:57783"/>
        <dbReference type="ChEBI" id="CHEBI:58349"/>
        <dbReference type="ChEBI" id="CHEBI:60039"/>
        <dbReference type="EC" id="1.5.1.2"/>
    </reaction>
</comment>
<evidence type="ECO:0000256" key="4">
    <source>
        <dbReference type="HAMAP-Rule" id="MF_01925"/>
    </source>
</evidence>
<keyword evidence="9" id="KW-1185">Reference proteome</keyword>
<dbReference type="InterPro" id="IPR000304">
    <property type="entry name" value="Pyrroline-COOH_reductase"/>
</dbReference>
<evidence type="ECO:0000313" key="8">
    <source>
        <dbReference type="EMBL" id="QLI04592.1"/>
    </source>
</evidence>
<dbReference type="KEGG" id="cinf:CINF_0037"/>
<name>A0A7H9CF68_9BACT</name>
<dbReference type="InterPro" id="IPR028939">
    <property type="entry name" value="P5C_Rdtase_cat_N"/>
</dbReference>
<dbReference type="GO" id="GO:0005737">
    <property type="term" value="C:cytoplasm"/>
    <property type="evidence" value="ECO:0007669"/>
    <property type="project" value="UniProtKB-SubCell"/>
</dbReference>
<evidence type="ECO:0000259" key="7">
    <source>
        <dbReference type="Pfam" id="PF14748"/>
    </source>
</evidence>
<keyword evidence="2 4" id="KW-0521">NADP</keyword>
<dbReference type="PIRSF" id="PIRSF000193">
    <property type="entry name" value="Pyrrol-5-carb_rd"/>
    <property type="match status" value="1"/>
</dbReference>
<dbReference type="InterPro" id="IPR029036">
    <property type="entry name" value="P5CR_dimer"/>
</dbReference>
<organism evidence="8 9">
    <name type="scientific">Candidatus Campylobacter infans</name>
    <dbReference type="NCBI Taxonomy" id="2561898"/>
    <lineage>
        <taxon>Bacteria</taxon>
        <taxon>Pseudomonadati</taxon>
        <taxon>Campylobacterota</taxon>
        <taxon>Epsilonproteobacteria</taxon>
        <taxon>Campylobacterales</taxon>
        <taxon>Campylobacteraceae</taxon>
        <taxon>Campylobacter</taxon>
    </lineage>
</organism>
<evidence type="ECO:0000256" key="3">
    <source>
        <dbReference type="ARBA" id="ARBA00023002"/>
    </source>
</evidence>
<feature type="binding site" evidence="5">
    <location>
        <begin position="58"/>
        <end position="61"/>
    </location>
    <ligand>
        <name>NADP(+)</name>
        <dbReference type="ChEBI" id="CHEBI:58349"/>
    </ligand>
</feature>
<dbReference type="Gene3D" id="1.10.3730.10">
    <property type="entry name" value="ProC C-terminal domain-like"/>
    <property type="match status" value="1"/>
</dbReference>
<dbReference type="Proteomes" id="UP000509414">
    <property type="component" value="Chromosome"/>
</dbReference>
<dbReference type="EC" id="1.5.1.2" evidence="4"/>
<keyword evidence="4" id="KW-0641">Proline biosynthesis</keyword>
<feature type="binding site" evidence="5">
    <location>
        <position position="47"/>
    </location>
    <ligand>
        <name>NADPH</name>
        <dbReference type="ChEBI" id="CHEBI:57783"/>
    </ligand>
</feature>
<feature type="domain" description="Pyrroline-5-carboxylate reductase catalytic N-terminal" evidence="6">
    <location>
        <begin position="2"/>
        <end position="83"/>
    </location>
</feature>
<dbReference type="AlphaFoldDB" id="A0A7H9CF68"/>
<dbReference type="Gene3D" id="3.40.50.720">
    <property type="entry name" value="NAD(P)-binding Rossmann-like Domain"/>
    <property type="match status" value="1"/>
</dbReference>
<evidence type="ECO:0000256" key="2">
    <source>
        <dbReference type="ARBA" id="ARBA00022857"/>
    </source>
</evidence>
<comment type="catalytic activity">
    <reaction evidence="4">
        <text>L-proline + NAD(+) = (S)-1-pyrroline-5-carboxylate + NADH + 2 H(+)</text>
        <dbReference type="Rhea" id="RHEA:14105"/>
        <dbReference type="ChEBI" id="CHEBI:15378"/>
        <dbReference type="ChEBI" id="CHEBI:17388"/>
        <dbReference type="ChEBI" id="CHEBI:57540"/>
        <dbReference type="ChEBI" id="CHEBI:57945"/>
        <dbReference type="ChEBI" id="CHEBI:60039"/>
        <dbReference type="EC" id="1.5.1.2"/>
    </reaction>
</comment>
<gene>
    <name evidence="4 8" type="primary">proC</name>
    <name evidence="8" type="ORF">CINF_0037</name>
</gene>
<dbReference type="FunFam" id="1.10.3730.10:FF:000001">
    <property type="entry name" value="Pyrroline-5-carboxylate reductase"/>
    <property type="match status" value="1"/>
</dbReference>
<dbReference type="Pfam" id="PF14748">
    <property type="entry name" value="P5CR_dimer"/>
    <property type="match status" value="1"/>
</dbReference>
<evidence type="ECO:0000313" key="9">
    <source>
        <dbReference type="Proteomes" id="UP000509414"/>
    </source>
</evidence>
<reference evidence="8 9" key="1">
    <citation type="submission" date="2020-02" db="EMBL/GenBank/DDBJ databases">
        <title>Complete genome sequence of the novel Campylobacter species Candidatus Campylobacter infans.</title>
        <authorList>
            <person name="Duim B."/>
            <person name="Zomer A."/>
            <person name="van der Graaf L."/>
            <person name="Wagenaar J."/>
        </authorList>
    </citation>
    <scope>NUCLEOTIDE SEQUENCE [LARGE SCALE GENOMIC DNA]</scope>
    <source>
        <strain evidence="8 9">19S00001</strain>
    </source>
</reference>
<feature type="domain" description="Pyrroline-5-carboxylate reductase dimerisation" evidence="7">
    <location>
        <begin position="144"/>
        <end position="243"/>
    </location>
</feature>
<keyword evidence="4" id="KW-0963">Cytoplasm</keyword>
<keyword evidence="4" id="KW-0028">Amino-acid biosynthesis</keyword>
<dbReference type="Pfam" id="PF03807">
    <property type="entry name" value="F420_oxidored"/>
    <property type="match status" value="1"/>
</dbReference>
<dbReference type="UniPathway" id="UPA00098">
    <property type="reaction ID" value="UER00361"/>
</dbReference>
<evidence type="ECO:0000256" key="5">
    <source>
        <dbReference type="PIRSR" id="PIRSR000193-1"/>
    </source>
</evidence>
<dbReference type="SUPFAM" id="SSF48179">
    <property type="entry name" value="6-phosphogluconate dehydrogenase C-terminal domain-like"/>
    <property type="match status" value="1"/>
</dbReference>
<dbReference type="PANTHER" id="PTHR11645">
    <property type="entry name" value="PYRROLINE-5-CARBOXYLATE REDUCTASE"/>
    <property type="match status" value="1"/>
</dbReference>
<comment type="pathway">
    <text evidence="4">Amino-acid biosynthesis; L-proline biosynthesis; L-proline from L-glutamate 5-semialdehyde: step 1/1.</text>
</comment>
<comment type="similarity">
    <text evidence="1 4">Belongs to the pyrroline-5-carboxylate reductase family.</text>
</comment>
<dbReference type="InterPro" id="IPR008927">
    <property type="entry name" value="6-PGluconate_DH-like_C_sf"/>
</dbReference>
<keyword evidence="3 4" id="KW-0560">Oxidoreductase</keyword>
<protein>
    <recommendedName>
        <fullName evidence="4">Pyrroline-5-carboxylate reductase</fullName>
        <shortName evidence="4">P5C reductase</shortName>
        <shortName evidence="4">P5CR</shortName>
        <ecNumber evidence="4">1.5.1.2</ecNumber>
    </recommendedName>
    <alternativeName>
        <fullName evidence="4">PCA reductase</fullName>
    </alternativeName>
</protein>
<comment type="subcellular location">
    <subcellularLocation>
        <location evidence="4">Cytoplasm</location>
    </subcellularLocation>
</comment>
<dbReference type="GO" id="GO:0004735">
    <property type="term" value="F:pyrroline-5-carboxylate reductase activity"/>
    <property type="evidence" value="ECO:0007669"/>
    <property type="project" value="UniProtKB-UniRule"/>
</dbReference>
<feature type="binding site" evidence="5">
    <location>
        <position position="30"/>
    </location>
    <ligand>
        <name>NADP(+)</name>
        <dbReference type="ChEBI" id="CHEBI:58349"/>
    </ligand>
</feature>
<comment type="function">
    <text evidence="4">Catalyzes the reduction of 1-pyrroline-5-carboxylate (PCA) to L-proline.</text>
</comment>
<dbReference type="SUPFAM" id="SSF51735">
    <property type="entry name" value="NAD(P)-binding Rossmann-fold domains"/>
    <property type="match status" value="1"/>
</dbReference>
<evidence type="ECO:0000259" key="6">
    <source>
        <dbReference type="Pfam" id="PF03807"/>
    </source>
</evidence>
<dbReference type="RefSeq" id="WP_179975302.1">
    <property type="nucleotide sequence ID" value="NZ_CP049075.1"/>
</dbReference>
<dbReference type="PANTHER" id="PTHR11645:SF0">
    <property type="entry name" value="PYRROLINE-5-CARBOXYLATE REDUCTASE 3"/>
    <property type="match status" value="1"/>
</dbReference>
<feature type="binding site" evidence="5">
    <location>
        <begin position="6"/>
        <end position="11"/>
    </location>
    <ligand>
        <name>NADP(+)</name>
        <dbReference type="ChEBI" id="CHEBI:58349"/>
    </ligand>
</feature>
<proteinExistence type="inferred from homology"/>
<sequence>MKIHILGSGVMAKAMAAGLANSGFSVVLVSQNALNDTSFANEIYGQNYQIEGKNIILAFKPYALAEVAKKLTGKANICISVLARTGLKQIKELINAREHAICMPNLAAKHNASITPFLCENEARSDEIEGILEGFGKAIKLSNESEFNAASIASGCAPAYLGLVAEALKDALIQAGIKANQANELISGAFSSTATMLQSTHPAIFKERICSPGGTTIEGIVSLEKSAVRGAMISAFKASFDKQNNA</sequence>
<evidence type="ECO:0000256" key="1">
    <source>
        <dbReference type="ARBA" id="ARBA00005525"/>
    </source>
</evidence>